<comment type="caution">
    <text evidence="1">The sequence shown here is derived from an EMBL/GenBank/DDBJ whole genome shotgun (WGS) entry which is preliminary data.</text>
</comment>
<dbReference type="Proteomes" id="UP000887116">
    <property type="component" value="Unassembled WGS sequence"/>
</dbReference>
<gene>
    <name evidence="1" type="primary">AVEN_261878_1</name>
    <name evidence="1" type="ORF">TNCT_650811</name>
</gene>
<dbReference type="EMBL" id="BMAO01026303">
    <property type="protein sequence ID" value="GFR08432.1"/>
    <property type="molecule type" value="Genomic_DNA"/>
</dbReference>
<organism evidence="1 2">
    <name type="scientific">Trichonephila clavata</name>
    <name type="common">Joro spider</name>
    <name type="synonym">Nephila clavata</name>
    <dbReference type="NCBI Taxonomy" id="2740835"/>
    <lineage>
        <taxon>Eukaryota</taxon>
        <taxon>Metazoa</taxon>
        <taxon>Ecdysozoa</taxon>
        <taxon>Arthropoda</taxon>
        <taxon>Chelicerata</taxon>
        <taxon>Arachnida</taxon>
        <taxon>Araneae</taxon>
        <taxon>Araneomorphae</taxon>
        <taxon>Entelegynae</taxon>
        <taxon>Araneoidea</taxon>
        <taxon>Nephilidae</taxon>
        <taxon>Trichonephila</taxon>
    </lineage>
</organism>
<sequence>MASAPKHPHLVLHSLREEVPLPRENFVISHFLQLLIMMMMKSCLLVLVAACCLLVVSGEKNTPPESNFVSSLISRVRETEPREIREYRTSCIREPGCSWKCSEDVHSHCQCVCGSQKRKKNGSKNRKTTA</sequence>
<accession>A0A8X6GPE4</accession>
<name>A0A8X6GPE4_TRICU</name>
<protein>
    <submittedName>
        <fullName evidence="1">Uncharacterized protein</fullName>
    </submittedName>
</protein>
<proteinExistence type="predicted"/>
<dbReference type="OrthoDB" id="6430288at2759"/>
<reference evidence="1" key="1">
    <citation type="submission" date="2020-07" db="EMBL/GenBank/DDBJ databases">
        <title>Multicomponent nature underlies the extraordinary mechanical properties of spider dragline silk.</title>
        <authorList>
            <person name="Kono N."/>
            <person name="Nakamura H."/>
            <person name="Mori M."/>
            <person name="Yoshida Y."/>
            <person name="Ohtoshi R."/>
            <person name="Malay A.D."/>
            <person name="Moran D.A.P."/>
            <person name="Tomita M."/>
            <person name="Numata K."/>
            <person name="Arakawa K."/>
        </authorList>
    </citation>
    <scope>NUCLEOTIDE SEQUENCE</scope>
</reference>
<dbReference type="AlphaFoldDB" id="A0A8X6GPE4"/>
<evidence type="ECO:0000313" key="2">
    <source>
        <dbReference type="Proteomes" id="UP000887116"/>
    </source>
</evidence>
<evidence type="ECO:0000313" key="1">
    <source>
        <dbReference type="EMBL" id="GFR08432.1"/>
    </source>
</evidence>
<keyword evidence="2" id="KW-1185">Reference proteome</keyword>